<dbReference type="GO" id="GO:0006508">
    <property type="term" value="P:proteolysis"/>
    <property type="evidence" value="ECO:0007669"/>
    <property type="project" value="UniProtKB-KW"/>
</dbReference>
<dbReference type="Gene3D" id="2.40.10.10">
    <property type="entry name" value="Trypsin-like serine proteases"/>
    <property type="match status" value="2"/>
</dbReference>
<name>A0A917HMW6_9BACL</name>
<evidence type="ECO:0000256" key="3">
    <source>
        <dbReference type="ARBA" id="ARBA00022801"/>
    </source>
</evidence>
<dbReference type="SUPFAM" id="SSF50156">
    <property type="entry name" value="PDZ domain-like"/>
    <property type="match status" value="1"/>
</dbReference>
<feature type="chain" id="PRO_5038127512" description="PDZ domain-containing protein" evidence="5">
    <location>
        <begin position="22"/>
        <end position="369"/>
    </location>
</feature>
<dbReference type="InterPro" id="IPR001940">
    <property type="entry name" value="Peptidase_S1C"/>
</dbReference>
<evidence type="ECO:0000256" key="5">
    <source>
        <dbReference type="SAM" id="SignalP"/>
    </source>
</evidence>
<keyword evidence="3" id="KW-0378">Hydrolase</keyword>
<dbReference type="Pfam" id="PF13365">
    <property type="entry name" value="Trypsin_2"/>
    <property type="match status" value="1"/>
</dbReference>
<reference evidence="7 8" key="1">
    <citation type="journal article" date="2014" name="Int. J. Syst. Evol. Microbiol.">
        <title>Complete genome sequence of Corynebacterium casei LMG S-19264T (=DSM 44701T), isolated from a smear-ripened cheese.</title>
        <authorList>
            <consortium name="US DOE Joint Genome Institute (JGI-PGF)"/>
            <person name="Walter F."/>
            <person name="Albersmeier A."/>
            <person name="Kalinowski J."/>
            <person name="Ruckert C."/>
        </authorList>
    </citation>
    <scope>NUCLEOTIDE SEQUENCE [LARGE SCALE GENOMIC DNA]</scope>
    <source>
        <strain evidence="7 8">CGMCC 1.15286</strain>
    </source>
</reference>
<feature type="domain" description="PDZ" evidence="6">
    <location>
        <begin position="297"/>
        <end position="362"/>
    </location>
</feature>
<comment type="similarity">
    <text evidence="1">Belongs to the peptidase S1C family.</text>
</comment>
<keyword evidence="2" id="KW-0645">Protease</keyword>
<dbReference type="PRINTS" id="PR00834">
    <property type="entry name" value="PROTEASES2C"/>
</dbReference>
<dbReference type="Gene3D" id="2.30.42.10">
    <property type="match status" value="1"/>
</dbReference>
<accession>A0A917HMW6</accession>
<evidence type="ECO:0000256" key="1">
    <source>
        <dbReference type="ARBA" id="ARBA00010541"/>
    </source>
</evidence>
<dbReference type="InterPro" id="IPR036034">
    <property type="entry name" value="PDZ_sf"/>
</dbReference>
<dbReference type="GO" id="GO:0004252">
    <property type="term" value="F:serine-type endopeptidase activity"/>
    <property type="evidence" value="ECO:0007669"/>
    <property type="project" value="InterPro"/>
</dbReference>
<proteinExistence type="inferred from homology"/>
<evidence type="ECO:0000256" key="4">
    <source>
        <dbReference type="ARBA" id="ARBA00022825"/>
    </source>
</evidence>
<dbReference type="AlphaFoldDB" id="A0A917HMW6"/>
<dbReference type="Proteomes" id="UP000600247">
    <property type="component" value="Unassembled WGS sequence"/>
</dbReference>
<feature type="signal peptide" evidence="5">
    <location>
        <begin position="1"/>
        <end position="21"/>
    </location>
</feature>
<dbReference type="EMBL" id="BMHY01000013">
    <property type="protein sequence ID" value="GGG84804.1"/>
    <property type="molecule type" value="Genomic_DNA"/>
</dbReference>
<dbReference type="SUPFAM" id="SSF50494">
    <property type="entry name" value="Trypsin-like serine proteases"/>
    <property type="match status" value="1"/>
</dbReference>
<dbReference type="InterPro" id="IPR001478">
    <property type="entry name" value="PDZ"/>
</dbReference>
<dbReference type="InterPro" id="IPR009003">
    <property type="entry name" value="Peptidase_S1_PA"/>
</dbReference>
<keyword evidence="5" id="KW-0732">Signal</keyword>
<keyword evidence="8" id="KW-1185">Reference proteome</keyword>
<protein>
    <recommendedName>
        <fullName evidence="6">PDZ domain-containing protein</fullName>
    </recommendedName>
</protein>
<comment type="caution">
    <text evidence="7">The sequence shown here is derived from an EMBL/GenBank/DDBJ whole genome shotgun (WGS) entry which is preliminary data.</text>
</comment>
<keyword evidence="4" id="KW-0720">Serine protease</keyword>
<evidence type="ECO:0000313" key="7">
    <source>
        <dbReference type="EMBL" id="GGG84804.1"/>
    </source>
</evidence>
<evidence type="ECO:0000256" key="2">
    <source>
        <dbReference type="ARBA" id="ARBA00022670"/>
    </source>
</evidence>
<dbReference type="PANTHER" id="PTHR22939:SF129">
    <property type="entry name" value="SERINE PROTEASE HTRA2, MITOCHONDRIAL"/>
    <property type="match status" value="1"/>
</dbReference>
<sequence>MLRAVVLGTAGALLLAGTAFAAGSASSGGAFQLSATKVNGEVYVKASSLTNQLGGAGSYNDSTKTYSYTPADIPSVIEKASPSVVAIIGNYDGGGDKRYALQHGTGVIMKADGWILTNAHVVKDLKNITVVTADGKKYSGKRSNMDETSDLALVKINATKLPVAKFAPLPLKLRVGETVIAIGTPVSFTLRNSATTGVLSGMNRSISSAYRLLQTDAAINPGNSGGPLVNMKGEIIGINTLKFVDEGVDSLGFSVPADTVKYVTDHFFKYGYVKRASLGFELEESWEAIVGLPTSEPLTVTSVKSESARKLGIQTGDVLYSVAGKQISSIVELNELLKSYLPGQQVSIMLMIDGDLVTRQITLAASDAK</sequence>
<evidence type="ECO:0000313" key="8">
    <source>
        <dbReference type="Proteomes" id="UP000600247"/>
    </source>
</evidence>
<dbReference type="Pfam" id="PF13180">
    <property type="entry name" value="PDZ_2"/>
    <property type="match status" value="1"/>
</dbReference>
<dbReference type="PANTHER" id="PTHR22939">
    <property type="entry name" value="SERINE PROTEASE FAMILY S1C HTRA-RELATED"/>
    <property type="match status" value="1"/>
</dbReference>
<evidence type="ECO:0000259" key="6">
    <source>
        <dbReference type="Pfam" id="PF13180"/>
    </source>
</evidence>
<gene>
    <name evidence="7" type="ORF">GCM10010918_48350</name>
</gene>
<dbReference type="InterPro" id="IPR043504">
    <property type="entry name" value="Peptidase_S1_PA_chymotrypsin"/>
</dbReference>
<organism evidence="7 8">
    <name type="scientific">Paenibacillus radicis</name>
    <name type="common">ex Gao et al. 2016</name>
    <dbReference type="NCBI Taxonomy" id="1737354"/>
    <lineage>
        <taxon>Bacteria</taxon>
        <taxon>Bacillati</taxon>
        <taxon>Bacillota</taxon>
        <taxon>Bacilli</taxon>
        <taxon>Bacillales</taxon>
        <taxon>Paenibacillaceae</taxon>
        <taxon>Paenibacillus</taxon>
    </lineage>
</organism>